<name>A0A9E7EAQ0_9LILI</name>
<evidence type="ECO:0000256" key="5">
    <source>
        <dbReference type="ARBA" id="ARBA00023136"/>
    </source>
</evidence>
<reference evidence="7" key="1">
    <citation type="submission" date="2022-05" db="EMBL/GenBank/DDBJ databases">
        <title>The Musa troglodytarum L. genome provides insights into the mechanism of non-climacteric behaviour and enrichment of carotenoids.</title>
        <authorList>
            <person name="Wang J."/>
        </authorList>
    </citation>
    <scope>NUCLEOTIDE SEQUENCE</scope>
    <source>
        <tissue evidence="7">Leaf</tissue>
    </source>
</reference>
<dbReference type="AlphaFoldDB" id="A0A9E7EAQ0"/>
<keyword evidence="8" id="KW-1185">Reference proteome</keyword>
<comment type="similarity">
    <text evidence="2">Belongs to the UPF0496 family.</text>
</comment>
<protein>
    <submittedName>
        <fullName evidence="7">UPF0496 protein</fullName>
    </submittedName>
</protein>
<dbReference type="GO" id="GO:0016020">
    <property type="term" value="C:membrane"/>
    <property type="evidence" value="ECO:0007669"/>
    <property type="project" value="UniProtKB-SubCell"/>
</dbReference>
<feature type="compositionally biased region" description="Basic residues" evidence="6">
    <location>
        <begin position="26"/>
        <end position="38"/>
    </location>
</feature>
<feature type="compositionally biased region" description="Polar residues" evidence="6">
    <location>
        <begin position="8"/>
        <end position="19"/>
    </location>
</feature>
<keyword evidence="3" id="KW-0812">Transmembrane</keyword>
<proteinExistence type="inferred from homology"/>
<evidence type="ECO:0000256" key="3">
    <source>
        <dbReference type="ARBA" id="ARBA00022692"/>
    </source>
</evidence>
<keyword evidence="5" id="KW-0472">Membrane</keyword>
<dbReference type="InterPro" id="IPR007749">
    <property type="entry name" value="DUF677"/>
</dbReference>
<evidence type="ECO:0000256" key="6">
    <source>
        <dbReference type="SAM" id="MobiDB-lite"/>
    </source>
</evidence>
<dbReference type="OrthoDB" id="776561at2759"/>
<organism evidence="7 8">
    <name type="scientific">Musa troglodytarum</name>
    <name type="common">fe'i banana</name>
    <dbReference type="NCBI Taxonomy" id="320322"/>
    <lineage>
        <taxon>Eukaryota</taxon>
        <taxon>Viridiplantae</taxon>
        <taxon>Streptophyta</taxon>
        <taxon>Embryophyta</taxon>
        <taxon>Tracheophyta</taxon>
        <taxon>Spermatophyta</taxon>
        <taxon>Magnoliopsida</taxon>
        <taxon>Liliopsida</taxon>
        <taxon>Zingiberales</taxon>
        <taxon>Musaceae</taxon>
        <taxon>Musa</taxon>
    </lineage>
</organism>
<evidence type="ECO:0000256" key="4">
    <source>
        <dbReference type="ARBA" id="ARBA00022989"/>
    </source>
</evidence>
<keyword evidence="4" id="KW-1133">Transmembrane helix</keyword>
<feature type="region of interest" description="Disordered" evidence="6">
    <location>
        <begin position="1"/>
        <end position="122"/>
    </location>
</feature>
<dbReference type="PANTHER" id="PTHR31113">
    <property type="entry name" value="UPF0496 PROTEIN 3-RELATED"/>
    <property type="match status" value="1"/>
</dbReference>
<comment type="subcellular location">
    <subcellularLocation>
        <location evidence="1">Membrane</location>
    </subcellularLocation>
</comment>
<gene>
    <name evidence="7" type="ORF">MUK42_37050</name>
</gene>
<dbReference type="Proteomes" id="UP001055439">
    <property type="component" value="Chromosome 1"/>
</dbReference>
<sequence length="429" mass="48218">MLHPFDVSTYTNTNAMSSPPHQAKKEQKKSKEKHRKRSPSPSSPNPKHGSCTPRQPSLPVELSIFVQEVKPQAAGISSSRQRTRRRDEHDAYISSSISSPRCTGKKAAPTSGPSPPLQRRKPRMFPSMSLLWYHISGEPVESRTRSSGSSFSATEECWRSIGGDNACAHGEESRRPDYTLLLEPKQDALAAVIRSARHRLPSLLPDFFNATLGASDFCGSLVESIRRARVDHIELHEGFPVPDARRRPVTATLRLLSRLHNPFSDSTRLQFERIHQAFDPLVRRLIHAHRRAMRRLSYADLAVRAASFFACGVAVTIQAPFARAEAQLGAAARGAFALDRDFDTMRSMVRRLGDEIEHTRDVIKLFTDDGDDDMGEGLMLKEVARELQVSGCEFTNKLAELEEHVFLCVLNINRTRRMVIQEIVAHQQR</sequence>
<evidence type="ECO:0000313" key="7">
    <source>
        <dbReference type="EMBL" id="URD73689.1"/>
    </source>
</evidence>
<evidence type="ECO:0000313" key="8">
    <source>
        <dbReference type="Proteomes" id="UP001055439"/>
    </source>
</evidence>
<evidence type="ECO:0000256" key="1">
    <source>
        <dbReference type="ARBA" id="ARBA00004370"/>
    </source>
</evidence>
<accession>A0A9E7EAQ0</accession>
<evidence type="ECO:0000256" key="2">
    <source>
        <dbReference type="ARBA" id="ARBA00009074"/>
    </source>
</evidence>
<dbReference type="PANTHER" id="PTHR31113:SF20">
    <property type="entry name" value="UPF0496 PROTEIN 2-RELATED"/>
    <property type="match status" value="1"/>
</dbReference>
<dbReference type="EMBL" id="CP097502">
    <property type="protein sequence ID" value="URD73689.1"/>
    <property type="molecule type" value="Genomic_DNA"/>
</dbReference>